<reference evidence="1 2" key="1">
    <citation type="submission" date="2017-09" db="EMBL/GenBank/DDBJ databases">
        <title>Biodiversity and function of Thalassospira species in the particle-attached aromatic-hydrocarbon-degrading consortia from the surface seawater of the South China Sea.</title>
        <authorList>
            <person name="Dong C."/>
            <person name="Liu R."/>
            <person name="Shao Z."/>
        </authorList>
    </citation>
    <scope>NUCLEOTIDE SEQUENCE [LARGE SCALE GENOMIC DNA]</scope>
    <source>
        <strain evidence="1 2">CSC1P2</strain>
    </source>
</reference>
<dbReference type="RefSeq" id="WP_101267347.1">
    <property type="nucleotide sequence ID" value="NZ_NWTK01000008.1"/>
</dbReference>
<evidence type="ECO:0000313" key="2">
    <source>
        <dbReference type="Proteomes" id="UP000233597"/>
    </source>
</evidence>
<sequence length="110" mass="11879">MAKSNNFLSKHGTVFDCGPVRSNAKSDTLPGQFYFGGTAPIECQASSCVHCKFYRPNKGKTEKKSGLTKPAKDGVCLKTLQASGRPAISFEGAKALPCKYFETITTNTKH</sequence>
<comment type="caution">
    <text evidence="1">The sequence shown here is derived from an EMBL/GenBank/DDBJ whole genome shotgun (WGS) entry which is preliminary data.</text>
</comment>
<evidence type="ECO:0000313" key="1">
    <source>
        <dbReference type="EMBL" id="PKR53538.1"/>
    </source>
</evidence>
<proteinExistence type="predicted"/>
<name>A0A2N3KSJ7_9PROT</name>
<dbReference type="EMBL" id="NWTK01000008">
    <property type="protein sequence ID" value="PKR53538.1"/>
    <property type="molecule type" value="Genomic_DNA"/>
</dbReference>
<dbReference type="Proteomes" id="UP000233597">
    <property type="component" value="Unassembled WGS sequence"/>
</dbReference>
<gene>
    <name evidence="1" type="ORF">COO20_13440</name>
</gene>
<protein>
    <submittedName>
        <fullName evidence="1">Uncharacterized protein</fullName>
    </submittedName>
</protein>
<dbReference type="AlphaFoldDB" id="A0A2N3KSJ7"/>
<accession>A0A2N3KSJ7</accession>
<organism evidence="1 2">
    <name type="scientific">Thalassospira marina</name>
    <dbReference type="NCBI Taxonomy" id="2048283"/>
    <lineage>
        <taxon>Bacteria</taxon>
        <taxon>Pseudomonadati</taxon>
        <taxon>Pseudomonadota</taxon>
        <taxon>Alphaproteobacteria</taxon>
        <taxon>Rhodospirillales</taxon>
        <taxon>Thalassospiraceae</taxon>
        <taxon>Thalassospira</taxon>
    </lineage>
</organism>